<keyword evidence="1" id="KW-1133">Transmembrane helix</keyword>
<dbReference type="AlphaFoldDB" id="A0A371RKX2"/>
<protein>
    <recommendedName>
        <fullName evidence="4">DUF4175 domain-containing protein</fullName>
    </recommendedName>
</protein>
<organism evidence="2 3">
    <name type="scientific">Parvularcula marina</name>
    <dbReference type="NCBI Taxonomy" id="2292771"/>
    <lineage>
        <taxon>Bacteria</taxon>
        <taxon>Pseudomonadati</taxon>
        <taxon>Pseudomonadota</taxon>
        <taxon>Alphaproteobacteria</taxon>
        <taxon>Parvularculales</taxon>
        <taxon>Parvularculaceae</taxon>
        <taxon>Parvularcula</taxon>
    </lineage>
</organism>
<name>A0A371RKX2_9PROT</name>
<evidence type="ECO:0008006" key="4">
    <source>
        <dbReference type="Google" id="ProtNLM"/>
    </source>
</evidence>
<comment type="caution">
    <text evidence="2">The sequence shown here is derived from an EMBL/GenBank/DDBJ whole genome shotgun (WGS) entry which is preliminary data.</text>
</comment>
<proteinExistence type="predicted"/>
<dbReference type="Proteomes" id="UP000264589">
    <property type="component" value="Unassembled WGS sequence"/>
</dbReference>
<dbReference type="EMBL" id="QUQO01000001">
    <property type="protein sequence ID" value="RFB06095.1"/>
    <property type="molecule type" value="Genomic_DNA"/>
</dbReference>
<reference evidence="2 3" key="1">
    <citation type="submission" date="2018-08" db="EMBL/GenBank/DDBJ databases">
        <title>Parvularcula sp. SM1705, isolated from surface water of the South Sea China.</title>
        <authorList>
            <person name="Sun L."/>
        </authorList>
    </citation>
    <scope>NUCLEOTIDE SEQUENCE [LARGE SCALE GENOMIC DNA]</scope>
    <source>
        <strain evidence="2 3">SM1705</strain>
    </source>
</reference>
<evidence type="ECO:0000256" key="1">
    <source>
        <dbReference type="SAM" id="Phobius"/>
    </source>
</evidence>
<keyword evidence="3" id="KW-1185">Reference proteome</keyword>
<feature type="transmembrane region" description="Helical" evidence="1">
    <location>
        <begin position="12"/>
        <end position="37"/>
    </location>
</feature>
<keyword evidence="1" id="KW-0472">Membrane</keyword>
<sequence>MKSRRPPRAKLPLTVIFAVPALLAVFSLIGLIAALVGNGVYDALSWLTLAAPIIAIIWAMTTKRG</sequence>
<dbReference type="OrthoDB" id="8968524at2"/>
<dbReference type="RefSeq" id="WP_116392728.1">
    <property type="nucleotide sequence ID" value="NZ_QUQO01000001.1"/>
</dbReference>
<evidence type="ECO:0000313" key="3">
    <source>
        <dbReference type="Proteomes" id="UP000264589"/>
    </source>
</evidence>
<feature type="transmembrane region" description="Helical" evidence="1">
    <location>
        <begin position="43"/>
        <end position="61"/>
    </location>
</feature>
<gene>
    <name evidence="2" type="ORF">DX908_12965</name>
</gene>
<dbReference type="InParanoid" id="A0A371RKX2"/>
<evidence type="ECO:0000313" key="2">
    <source>
        <dbReference type="EMBL" id="RFB06095.1"/>
    </source>
</evidence>
<accession>A0A371RKX2</accession>
<keyword evidence="1" id="KW-0812">Transmembrane</keyword>